<name>A0A069RCM3_PEPLI</name>
<dbReference type="InterPro" id="IPR029057">
    <property type="entry name" value="PRTase-like"/>
</dbReference>
<dbReference type="eggNOG" id="COG1926">
    <property type="taxonomic scope" value="Bacteria"/>
</dbReference>
<dbReference type="AlphaFoldDB" id="A0A069RCM3"/>
<dbReference type="InterPro" id="IPR000836">
    <property type="entry name" value="PRTase_dom"/>
</dbReference>
<evidence type="ECO:0000259" key="1">
    <source>
        <dbReference type="Pfam" id="PF00156"/>
    </source>
</evidence>
<evidence type="ECO:0000313" key="3">
    <source>
        <dbReference type="Proteomes" id="UP000027946"/>
    </source>
</evidence>
<protein>
    <submittedName>
        <fullName evidence="2">Putative phosphoribosyl transferase</fullName>
    </submittedName>
</protein>
<gene>
    <name evidence="2" type="ORF">CLIT_16c00110</name>
</gene>
<dbReference type="OrthoDB" id="9810066at2"/>
<dbReference type="RefSeq" id="WP_038266720.1">
    <property type="nucleotide sequence ID" value="NZ_FSRH01000020.1"/>
</dbReference>
<dbReference type="Proteomes" id="UP000027946">
    <property type="component" value="Unassembled WGS sequence"/>
</dbReference>
<dbReference type="Pfam" id="PF00156">
    <property type="entry name" value="Pribosyltran"/>
    <property type="match status" value="1"/>
</dbReference>
<dbReference type="CDD" id="cd06223">
    <property type="entry name" value="PRTases_typeI"/>
    <property type="match status" value="1"/>
</dbReference>
<organism evidence="2 3">
    <name type="scientific">Peptoclostridium litorale DSM 5388</name>
    <dbReference type="NCBI Taxonomy" id="1121324"/>
    <lineage>
        <taxon>Bacteria</taxon>
        <taxon>Bacillati</taxon>
        <taxon>Bacillota</taxon>
        <taxon>Clostridia</taxon>
        <taxon>Peptostreptococcales</taxon>
        <taxon>Peptoclostridiaceae</taxon>
        <taxon>Peptoclostridium</taxon>
    </lineage>
</organism>
<dbReference type="STRING" id="1121324.CLIT_16c00110"/>
<dbReference type="EMBL" id="JJMM01000016">
    <property type="protein sequence ID" value="KDR94513.1"/>
    <property type="molecule type" value="Genomic_DNA"/>
</dbReference>
<dbReference type="GO" id="GO:0016740">
    <property type="term" value="F:transferase activity"/>
    <property type="evidence" value="ECO:0007669"/>
    <property type="project" value="UniProtKB-KW"/>
</dbReference>
<sequence length="210" mass="23237">MLFKNRTEAGQMLAKKLEKYKSDENIVVYGLPRGGVVLAAEIASHLKCPLDLILSRKIGHPHNPEYAICAICENSPPICSNEVQHLDQNWLESEISHQREEIRRRKALYNIDHISPGGKTAIIVDDGIATGLTIEAAIHEVASYGPKSIVIAVPVTANNAFTRLSKLVDDFVCLELPAYFMGAVDSYYENFAQISDSEVVSIIKSFKNPL</sequence>
<keyword evidence="3" id="KW-1185">Reference proteome</keyword>
<dbReference type="Gene3D" id="3.40.50.2020">
    <property type="match status" value="1"/>
</dbReference>
<accession>A0A069RCM3</accession>
<dbReference type="Gene3D" id="3.30.1310.20">
    <property type="entry name" value="PRTase-like"/>
    <property type="match status" value="1"/>
</dbReference>
<dbReference type="SUPFAM" id="SSF53271">
    <property type="entry name" value="PRTase-like"/>
    <property type="match status" value="1"/>
</dbReference>
<reference evidence="2 3" key="1">
    <citation type="submission" date="2014-03" db="EMBL/GenBank/DDBJ databases">
        <title>Genome sequence of Clostridium litorale W6, DSM 5388.</title>
        <authorList>
            <person name="Poehlein A."/>
            <person name="Jagirdar A."/>
            <person name="Khonsari B."/>
            <person name="Chibani C.M."/>
            <person name="Gutierrez Gutierrez D.A."/>
            <person name="Davydova E."/>
            <person name="Alghaithi H.S."/>
            <person name="Nair K.P."/>
            <person name="Dhamotharan K."/>
            <person name="Chandran L."/>
            <person name="G W."/>
            <person name="Daniel R."/>
        </authorList>
    </citation>
    <scope>NUCLEOTIDE SEQUENCE [LARGE SCALE GENOMIC DNA]</scope>
    <source>
        <strain evidence="2 3">W6</strain>
    </source>
</reference>
<proteinExistence type="predicted"/>
<evidence type="ECO:0000313" key="2">
    <source>
        <dbReference type="EMBL" id="KDR94513.1"/>
    </source>
</evidence>
<keyword evidence="2" id="KW-0808">Transferase</keyword>
<comment type="caution">
    <text evidence="2">The sequence shown here is derived from an EMBL/GenBank/DDBJ whole genome shotgun (WGS) entry which is preliminary data.</text>
</comment>
<feature type="domain" description="Phosphoribosyltransferase" evidence="1">
    <location>
        <begin position="12"/>
        <end position="160"/>
    </location>
</feature>